<dbReference type="GO" id="GO:0003677">
    <property type="term" value="F:DNA binding"/>
    <property type="evidence" value="ECO:0007669"/>
    <property type="project" value="TreeGrafter"/>
</dbReference>
<dbReference type="Gene3D" id="3.40.50.300">
    <property type="entry name" value="P-loop containing nucleotide triphosphate hydrolases"/>
    <property type="match status" value="1"/>
</dbReference>
<name>A0A2B4SQ36_STYPI</name>
<feature type="compositionally biased region" description="Basic and acidic residues" evidence="1">
    <location>
        <begin position="658"/>
        <end position="672"/>
    </location>
</feature>
<feature type="region of interest" description="Disordered" evidence="1">
    <location>
        <begin position="537"/>
        <end position="578"/>
    </location>
</feature>
<dbReference type="InterPro" id="IPR029044">
    <property type="entry name" value="Nucleotide-diphossugar_trans"/>
</dbReference>
<feature type="region of interest" description="Disordered" evidence="1">
    <location>
        <begin position="1540"/>
        <end position="1616"/>
    </location>
</feature>
<dbReference type="InterPro" id="IPR002495">
    <property type="entry name" value="Glyco_trans_8"/>
</dbReference>
<feature type="compositionally biased region" description="Polar residues" evidence="1">
    <location>
        <begin position="1758"/>
        <end position="1779"/>
    </location>
</feature>
<feature type="region of interest" description="Disordered" evidence="1">
    <location>
        <begin position="1423"/>
        <end position="1442"/>
    </location>
</feature>
<dbReference type="GO" id="GO:0016757">
    <property type="term" value="F:glycosyltransferase activity"/>
    <property type="evidence" value="ECO:0007669"/>
    <property type="project" value="InterPro"/>
</dbReference>
<feature type="compositionally biased region" description="Polar residues" evidence="1">
    <location>
        <begin position="2036"/>
        <end position="2055"/>
    </location>
</feature>
<keyword evidence="2" id="KW-1133">Transmembrane helix</keyword>
<feature type="region of interest" description="Disordered" evidence="1">
    <location>
        <begin position="1452"/>
        <end position="1475"/>
    </location>
</feature>
<comment type="caution">
    <text evidence="3">The sequence shown here is derived from an EMBL/GenBank/DDBJ whole genome shotgun (WGS) entry which is preliminary data.</text>
</comment>
<feature type="compositionally biased region" description="Polar residues" evidence="1">
    <location>
        <begin position="1549"/>
        <end position="1572"/>
    </location>
</feature>
<feature type="compositionally biased region" description="Basic and acidic residues" evidence="1">
    <location>
        <begin position="2010"/>
        <end position="2035"/>
    </location>
</feature>
<organism evidence="3 4">
    <name type="scientific">Stylophora pistillata</name>
    <name type="common">Smooth cauliflower coral</name>
    <dbReference type="NCBI Taxonomy" id="50429"/>
    <lineage>
        <taxon>Eukaryota</taxon>
        <taxon>Metazoa</taxon>
        <taxon>Cnidaria</taxon>
        <taxon>Anthozoa</taxon>
        <taxon>Hexacorallia</taxon>
        <taxon>Scleractinia</taxon>
        <taxon>Astrocoeniina</taxon>
        <taxon>Pocilloporidae</taxon>
        <taxon>Stylophora</taxon>
    </lineage>
</organism>
<sequence length="2317" mass="258994">MPDTKTREKGSRRAVFLATFIPITIVVIFLVLWRPMLLPYFFRYAKLTISEYVNDKQRFLDNKLEIALKEWRMYQLERQFGQEWCKKKVKLRSDVTWLTAMVNDDFAVPALVLGHSIRTFSCQHNMIAFVSNGVSAGARKALASVGWDTRLVEGMDCDWLDAKLGSKRNTGFFARPGGSRIKGTHTRFHAWNYTEYSKIIYVDADYMLTTNIDRLFDIPDDFAAAPGSRPGVLDPCFNAGLLVFRPGTKFYQEIMDLWWETTKKDTCPNDQVLLWHYYADAGNWKALPYAFNIRRIIYRPLNSFHFACCVPPKPWSAECRPSRKEAEAYDGPILVPDDMSREKSGSVIVPRAQLQNGAKHIQKLMSTKMVGEDTELDATSDPTDGVNKETKKARPINAFFQPVRAEEGAKTLFGKEIPPANSKKTSQSLTSSVGVNKRENEIFQDTKTPALTCKKVGGSGETVKKKQCPLDGNLGYQALKQESSLEEEFKSKQIKSKWSVTCAVQGTSKLLNSSGSDFEDDGKDLFSAKNKLVQKSCKKRARDKSRTAHKCKGKTSESSDDKEKDLETSQVEQIEDESQGITDIEAKASINSAQSKQFRTSAFDVLMNSQRVKKQEDDTTEISLEESRNVVEIISEKSNSCDIVDYKEMVHSKSNVKKVLESGKDSSPDRIHSNKNSETNAFDLLMKKGKSPSKRDSQPQSELDEPPKTFDGLSKKKLKKKSFEFHLSICGGKKKNVEFFIESDNPSSDVVDCKKNVKGKRKRCKPEGDGSELVESKSDEAFLNDNSEEVTVVFKSKRGRQTSKVVNEKNVEGDQVVMYEKIKNEKKGRKTGKRSSCTNAIGSELNDALCIKEAQCRSRNKQQRGNDDVDAKEMKEKRNVRARRRGDTASSPAQFQDELPCTEDLEMSKRRRDQKKKSEQSSKEQSGIDIRSMDEGKNRADIEKEKATKDLSNNEITALCKEPKPLASIFLKKKPFIPKTDIPEEPPSVVAHSVTSPTTTLTACSVIMVDKTTDQCSITDVDSSSVKEKPTIDQEAAKKAFNALFTGAHHQKTLPAVTAAEVLPAPWPAVSHVVQKEHCDSLGVDFWSLPWPIGGSHKSDDRSCHLLPEVYISNTISQQSTVMFCGRRIIEQSLCHFKKLVPEDKATEKKFSEVITKSIVSELALFYPGIPLRRLYKRYFSKLQKYRASGAVVDLEQTVPEKKPEERVKSSEESLGDKDGKDNIVANSLCTKRGKRKQQLSSDEKRSQEKETTRKHDGKLVKQGTRTDQLVKKPRQKRRREDDGDQYQVEVIKERRLSLRIQRKKTHLESDTLEDNLEQPETASSMKKRLKTSNHQDGLKETSEPSMQFKKTAEIPVVPNSDTSNLETFVNDTLWTELYRPLHSTEVMANASSVRKLRSWLQEWKIKREKTLRKELQQQKRLLAKQKDKQAQSRQGSTHSLEWWDADSDSDFQMSDHASDESDTEEGGLNTAMFISGPTGVGKTAMVLQPFHGYKVPGGATVFEVNSSSRRSGKQIMSQLEEATQSHLVIRNKGVAPPSSFSGIFDKPVNNSPPTTGPLSAFLQKNINVSETKASKSGKRKKDRNMKEKKKQGSNGKSKSILKQPSQPVKDDSESCSNLSSKAASLILFEEVDVIFEEDKSFWMAVNSFLQNAKCPIVLISTDSQVSCEGRYDQIMLKPPSVNLLAAHLQLVALTNNIFVNPEDLKSLVAQNNCDIRKSLFDLQFWSASGGGVKVPYKRPVNLESSKIDVGNNDLKPQHTSATSESSTENLKTGTSSQDVHQFEPLVTGGILNDDGEESLFLSVSDWQVIKSQGAAGSLRSSKRGIPGQANGDNSDSDFYEPKRAKLFCPDGSADSVFEITDTNDSQPVSSADEKADSLRQLPSVDSLLFESVHGFLNCVADPTVGALSILQKGKKSGDKLEEYGISDKLHLTHFSQRLDVNLIETNLSNLIPLFAESASPLPQTGQDPQGIPFENQTTDVNPPIAEETTFTSIDILSDRSLFDDGTDESTSRGETEGVMERDQTIDKESEDGRTKTLSNSQDSADTGFSGSQPKEGTDAAGEGEMHEEDSASCGETVMKGGKHARKTPSNRERCCTKALDVFAQFAENQSFSDAFCPSLSVSNTQSSSVDFGWWKTALKPGLTDEHVTVEEYSHWLARDTRASIRGALEVANLESCRAKVNCLKNDLEEIKTVVEEESTSMSENELYSSSLLSEDLPPRDCSSLLHLNSPSLIQKSSTASRRKLYTSLASCIPSLYHCDHRCLASDYIPTFRLLCYSERLREAANIKRRFLHYLDLNSFPLSRSTMEALADSYLGQ</sequence>
<dbReference type="SUPFAM" id="SSF52540">
    <property type="entry name" value="P-loop containing nucleoside triphosphate hydrolases"/>
    <property type="match status" value="1"/>
</dbReference>
<feature type="region of interest" description="Disordered" evidence="1">
    <location>
        <begin position="1818"/>
        <end position="1841"/>
    </location>
</feature>
<reference evidence="4" key="1">
    <citation type="journal article" date="2017" name="bioRxiv">
        <title>Comparative analysis of the genomes of Stylophora pistillata and Acropora digitifera provides evidence for extensive differences between species of corals.</title>
        <authorList>
            <person name="Voolstra C.R."/>
            <person name="Li Y."/>
            <person name="Liew Y.J."/>
            <person name="Baumgarten S."/>
            <person name="Zoccola D."/>
            <person name="Flot J.-F."/>
            <person name="Tambutte S."/>
            <person name="Allemand D."/>
            <person name="Aranda M."/>
        </authorList>
    </citation>
    <scope>NUCLEOTIDE SEQUENCE [LARGE SCALE GENOMIC DNA]</scope>
</reference>
<accession>A0A2B4SQ36</accession>
<dbReference type="STRING" id="50429.A0A2B4SQ36"/>
<dbReference type="GO" id="GO:0061860">
    <property type="term" value="F:DNA clamp unloader activity"/>
    <property type="evidence" value="ECO:0007669"/>
    <property type="project" value="TreeGrafter"/>
</dbReference>
<feature type="compositionally biased region" description="Basic residues" evidence="1">
    <location>
        <begin position="1576"/>
        <end position="1592"/>
    </location>
</feature>
<feature type="region of interest" description="Disordered" evidence="1">
    <location>
        <begin position="654"/>
        <end position="715"/>
    </location>
</feature>
<dbReference type="SUPFAM" id="SSF53448">
    <property type="entry name" value="Nucleotide-diphospho-sugar transferases"/>
    <property type="match status" value="1"/>
</dbReference>
<dbReference type="Gene3D" id="3.90.550.10">
    <property type="entry name" value="Spore Coat Polysaccharide Biosynthesis Protein SpsA, Chain A"/>
    <property type="match status" value="1"/>
</dbReference>
<dbReference type="PANTHER" id="PTHR23389:SF21">
    <property type="entry name" value="ATPASE FAMILY AAA DOMAIN-CONTAINING PROTEIN 5"/>
    <property type="match status" value="1"/>
</dbReference>
<protein>
    <submittedName>
        <fullName evidence="3">ATPase family AAA domain-containing protein 5</fullName>
    </submittedName>
</protein>
<feature type="compositionally biased region" description="Basic and acidic residues" evidence="1">
    <location>
        <begin position="931"/>
        <end position="940"/>
    </location>
</feature>
<feature type="region of interest" description="Disordered" evidence="1">
    <location>
        <begin position="857"/>
        <end position="940"/>
    </location>
</feature>
<feature type="region of interest" description="Disordered" evidence="1">
    <location>
        <begin position="1960"/>
        <end position="2091"/>
    </location>
</feature>
<dbReference type="EMBL" id="LSMT01000047">
    <property type="protein sequence ID" value="PFX30632.1"/>
    <property type="molecule type" value="Genomic_DNA"/>
</dbReference>
<dbReference type="GO" id="GO:0005634">
    <property type="term" value="C:nucleus"/>
    <property type="evidence" value="ECO:0007669"/>
    <property type="project" value="TreeGrafter"/>
</dbReference>
<feature type="region of interest" description="Disordered" evidence="1">
    <location>
        <begin position="1200"/>
        <end position="1286"/>
    </location>
</feature>
<evidence type="ECO:0000313" key="3">
    <source>
        <dbReference type="EMBL" id="PFX30632.1"/>
    </source>
</evidence>
<feature type="region of interest" description="Disordered" evidence="1">
    <location>
        <begin position="1747"/>
        <end position="1779"/>
    </location>
</feature>
<feature type="compositionally biased region" description="Basic and acidic residues" evidence="1">
    <location>
        <begin position="1242"/>
        <end position="1260"/>
    </location>
</feature>
<dbReference type="Pfam" id="PF01501">
    <property type="entry name" value="Glyco_transf_8"/>
    <property type="match status" value="1"/>
</dbReference>
<keyword evidence="4" id="KW-1185">Reference proteome</keyword>
<feature type="compositionally biased region" description="Basic and acidic residues" evidence="1">
    <location>
        <begin position="864"/>
        <end position="879"/>
    </location>
</feature>
<feature type="region of interest" description="Disordered" evidence="1">
    <location>
        <begin position="1311"/>
        <end position="1347"/>
    </location>
</feature>
<keyword evidence="2" id="KW-0472">Membrane</keyword>
<dbReference type="CDD" id="cd02537">
    <property type="entry name" value="GT8_Glycogenin"/>
    <property type="match status" value="1"/>
</dbReference>
<feature type="compositionally biased region" description="Basic residues" evidence="1">
    <location>
        <begin position="537"/>
        <end position="553"/>
    </location>
</feature>
<dbReference type="OrthoDB" id="2014201at2759"/>
<evidence type="ECO:0000313" key="4">
    <source>
        <dbReference type="Proteomes" id="UP000225706"/>
    </source>
</evidence>
<evidence type="ECO:0000256" key="1">
    <source>
        <dbReference type="SAM" id="MobiDB-lite"/>
    </source>
</evidence>
<dbReference type="PANTHER" id="PTHR23389">
    <property type="entry name" value="CHROMOSOME TRANSMISSION FIDELITY FACTOR 18"/>
    <property type="match status" value="1"/>
</dbReference>
<feature type="transmembrane region" description="Helical" evidence="2">
    <location>
        <begin position="14"/>
        <end position="33"/>
    </location>
</feature>
<keyword evidence="2" id="KW-0812">Transmembrane</keyword>
<dbReference type="Proteomes" id="UP000225706">
    <property type="component" value="Unassembled WGS sequence"/>
</dbReference>
<feature type="region of interest" description="Disordered" evidence="1">
    <location>
        <begin position="758"/>
        <end position="780"/>
    </location>
</feature>
<feature type="compositionally biased region" description="Basic and acidic residues" evidence="1">
    <location>
        <begin position="1200"/>
        <end position="1222"/>
    </location>
</feature>
<gene>
    <name evidence="3" type="primary">Atad5</name>
    <name evidence="3" type="ORF">AWC38_SpisGene4574</name>
</gene>
<evidence type="ECO:0000256" key="2">
    <source>
        <dbReference type="SAM" id="Phobius"/>
    </source>
</evidence>
<feature type="compositionally biased region" description="Basic and acidic residues" evidence="1">
    <location>
        <begin position="554"/>
        <end position="567"/>
    </location>
</feature>
<proteinExistence type="predicted"/>
<dbReference type="InterPro" id="IPR027417">
    <property type="entry name" value="P-loop_NTPase"/>
</dbReference>